<dbReference type="OrthoDB" id="598142at2"/>
<accession>A0A1I0R5B7</accession>
<dbReference type="STRING" id="1267423.SAMN05216290_3085"/>
<evidence type="ECO:0000313" key="2">
    <source>
        <dbReference type="EMBL" id="SEW35644.1"/>
    </source>
</evidence>
<name>A0A1I0R5B7_9BACT</name>
<feature type="region of interest" description="Disordered" evidence="1">
    <location>
        <begin position="92"/>
        <end position="127"/>
    </location>
</feature>
<protein>
    <recommendedName>
        <fullName evidence="4">DUF3127 domain-containing protein</fullName>
    </recommendedName>
</protein>
<dbReference type="GeneID" id="99987765"/>
<dbReference type="EMBL" id="FOIR01000003">
    <property type="protein sequence ID" value="SEW35644.1"/>
    <property type="molecule type" value="Genomic_DNA"/>
</dbReference>
<evidence type="ECO:0000313" key="3">
    <source>
        <dbReference type="Proteomes" id="UP000199437"/>
    </source>
</evidence>
<proteinExistence type="predicted"/>
<sequence>MEIKATIEKIFSTQNITQSFKKREFVVEFADNPQYPEYIKFEVIQDKCDLLDQFTEGQTINISFNLKGRKWTDPQGQVKYFNTLQAWRLTPETASAPAAGNGSTPPPPAANDEPDWLSSDDSDDLPF</sequence>
<dbReference type="RefSeq" id="WP_090259519.1">
    <property type="nucleotide sequence ID" value="NZ_FOIR01000003.1"/>
</dbReference>
<organism evidence="2 3">
    <name type="scientific">Roseivirga pacifica</name>
    <dbReference type="NCBI Taxonomy" id="1267423"/>
    <lineage>
        <taxon>Bacteria</taxon>
        <taxon>Pseudomonadati</taxon>
        <taxon>Bacteroidota</taxon>
        <taxon>Cytophagia</taxon>
        <taxon>Cytophagales</taxon>
        <taxon>Roseivirgaceae</taxon>
        <taxon>Roseivirga</taxon>
    </lineage>
</organism>
<evidence type="ECO:0000256" key="1">
    <source>
        <dbReference type="SAM" id="MobiDB-lite"/>
    </source>
</evidence>
<reference evidence="3" key="1">
    <citation type="submission" date="2016-10" db="EMBL/GenBank/DDBJ databases">
        <authorList>
            <person name="Varghese N."/>
            <person name="Submissions S."/>
        </authorList>
    </citation>
    <scope>NUCLEOTIDE SEQUENCE [LARGE SCALE GENOMIC DNA]</scope>
    <source>
        <strain evidence="3">CGMCC 1.12402</strain>
    </source>
</reference>
<dbReference type="SUPFAM" id="SSF50249">
    <property type="entry name" value="Nucleic acid-binding proteins"/>
    <property type="match status" value="1"/>
</dbReference>
<keyword evidence="3" id="KW-1185">Reference proteome</keyword>
<dbReference type="InterPro" id="IPR012340">
    <property type="entry name" value="NA-bd_OB-fold"/>
</dbReference>
<dbReference type="Pfam" id="PF11325">
    <property type="entry name" value="DUF3127"/>
    <property type="match status" value="1"/>
</dbReference>
<dbReference type="Proteomes" id="UP000199437">
    <property type="component" value="Unassembled WGS sequence"/>
</dbReference>
<gene>
    <name evidence="2" type="ORF">SAMN05216290_3085</name>
</gene>
<evidence type="ECO:0008006" key="4">
    <source>
        <dbReference type="Google" id="ProtNLM"/>
    </source>
</evidence>
<feature type="compositionally biased region" description="Acidic residues" evidence="1">
    <location>
        <begin position="112"/>
        <end position="127"/>
    </location>
</feature>
<dbReference type="AlphaFoldDB" id="A0A1I0R5B7"/>
<dbReference type="InterPro" id="IPR021474">
    <property type="entry name" value="DUF3127"/>
</dbReference>